<protein>
    <submittedName>
        <fullName evidence="3">MBL fold metallo-hydrolase</fullName>
    </submittedName>
</protein>
<dbReference type="SUPFAM" id="SSF56281">
    <property type="entry name" value="Metallo-hydrolase/oxidoreductase"/>
    <property type="match status" value="1"/>
</dbReference>
<accession>A0ABU2ZVR8</accession>
<dbReference type="CDD" id="cd07719">
    <property type="entry name" value="arylsulfatase_AtsA-like_MBL-fold"/>
    <property type="match status" value="1"/>
</dbReference>
<dbReference type="EMBL" id="JAVRHX010000007">
    <property type="protein sequence ID" value="MDT0596481.1"/>
    <property type="molecule type" value="Genomic_DNA"/>
</dbReference>
<dbReference type="PANTHER" id="PTHR46018:SF2">
    <property type="entry name" value="ZINC PHOSPHODIESTERASE ELAC PROTEIN 1"/>
    <property type="match status" value="1"/>
</dbReference>
<name>A0ABU2ZVR8_9ALTE</name>
<dbReference type="InterPro" id="IPR001279">
    <property type="entry name" value="Metallo-B-lactamas"/>
</dbReference>
<dbReference type="InterPro" id="IPR044094">
    <property type="entry name" value="AtsA-like_MBL-fold"/>
</dbReference>
<evidence type="ECO:0000313" key="4">
    <source>
        <dbReference type="Proteomes" id="UP001253545"/>
    </source>
</evidence>
<keyword evidence="4" id="KW-1185">Reference proteome</keyword>
<reference evidence="3 4" key="1">
    <citation type="submission" date="2023-09" db="EMBL/GenBank/DDBJ databases">
        <authorList>
            <person name="Rey-Velasco X."/>
        </authorList>
    </citation>
    <scope>NUCLEOTIDE SEQUENCE [LARGE SCALE GENOMIC DNA]</scope>
    <source>
        <strain evidence="3 4">P117</strain>
    </source>
</reference>
<dbReference type="PANTHER" id="PTHR46018">
    <property type="entry name" value="ZINC PHOSPHODIESTERASE ELAC PROTEIN 1"/>
    <property type="match status" value="1"/>
</dbReference>
<evidence type="ECO:0000313" key="3">
    <source>
        <dbReference type="EMBL" id="MDT0596481.1"/>
    </source>
</evidence>
<comment type="caution">
    <text evidence="3">The sequence shown here is derived from an EMBL/GenBank/DDBJ whole genome shotgun (WGS) entry which is preliminary data.</text>
</comment>
<dbReference type="SMART" id="SM00849">
    <property type="entry name" value="Lactamase_B"/>
    <property type="match status" value="1"/>
</dbReference>
<evidence type="ECO:0000259" key="2">
    <source>
        <dbReference type="SMART" id="SM00849"/>
    </source>
</evidence>
<sequence length="356" mass="38568">MKKYGLVALAAAFVLIAFMNRESITIALLKKTIKGNLETSLKEQLGDGLHVYICGAGSPMPDIKRSGPCTAIIVNDLVLVFDVGSGSSRNLSLGQIPQSQIGAVFLTHFHSDHIDGLGEIIMQRWAASSAKEPLEIYGPNGLGKVVDGFNQAYSHDDKYRMAHHGMITMPPGGRDAVSMTFEQPEKGVLRTVYELNGLTVSAFSVAHSPVEAAVGYRIDYQNRSVVISGDTVKSENIILHAKGSDLLIHEALSSEILGLITEQAEAAGRNNIAKITHDILDYHATPLEAAAVAQEAKVDFLLFNHIVPPLPLITMEEMFVKGVDGVFTGDYEISKDGTLVTLSLTTDEITIRELIW</sequence>
<dbReference type="RefSeq" id="WP_311370005.1">
    <property type="nucleotide sequence ID" value="NZ_JAVRHX010000007.1"/>
</dbReference>
<feature type="domain" description="Metallo-beta-lactamase" evidence="2">
    <location>
        <begin position="66"/>
        <end position="277"/>
    </location>
</feature>
<dbReference type="Proteomes" id="UP001253545">
    <property type="component" value="Unassembled WGS sequence"/>
</dbReference>
<organism evidence="3 4">
    <name type="scientific">Glaciecola petra</name>
    <dbReference type="NCBI Taxonomy" id="3075602"/>
    <lineage>
        <taxon>Bacteria</taxon>
        <taxon>Pseudomonadati</taxon>
        <taxon>Pseudomonadota</taxon>
        <taxon>Gammaproteobacteria</taxon>
        <taxon>Alteromonadales</taxon>
        <taxon>Alteromonadaceae</taxon>
        <taxon>Glaciecola</taxon>
    </lineage>
</organism>
<gene>
    <name evidence="3" type="ORF">RM552_16620</name>
</gene>
<evidence type="ECO:0000256" key="1">
    <source>
        <dbReference type="ARBA" id="ARBA00022801"/>
    </source>
</evidence>
<dbReference type="Gene3D" id="3.60.15.10">
    <property type="entry name" value="Ribonuclease Z/Hydroxyacylglutathione hydrolase-like"/>
    <property type="match status" value="1"/>
</dbReference>
<dbReference type="InterPro" id="IPR036866">
    <property type="entry name" value="RibonucZ/Hydroxyglut_hydro"/>
</dbReference>
<dbReference type="Pfam" id="PF00753">
    <property type="entry name" value="Lactamase_B"/>
    <property type="match status" value="1"/>
</dbReference>
<proteinExistence type="predicted"/>
<keyword evidence="1" id="KW-0378">Hydrolase</keyword>